<feature type="transmembrane region" description="Helical" evidence="1">
    <location>
        <begin position="102"/>
        <end position="122"/>
    </location>
</feature>
<sequence length="132" mass="15454">MIFLILFLLPFIILYIISKLFLSNLYLFEWTARNFYLYLWLIVIILTCYKKYYIAASLVIGNLIGVFIGQFLGDYLLYLNIQKITQDMSNEKVAMLHLHHGVTIWIITILICLIIGIIITKIDEKNTISTKD</sequence>
<feature type="transmembrane region" description="Helical" evidence="1">
    <location>
        <begin position="35"/>
        <end position="53"/>
    </location>
</feature>
<accession>A0A4R3KYM3</accession>
<dbReference type="Proteomes" id="UP000294567">
    <property type="component" value="Unassembled WGS sequence"/>
</dbReference>
<keyword evidence="3" id="KW-1185">Reference proteome</keyword>
<evidence type="ECO:0000256" key="1">
    <source>
        <dbReference type="SAM" id="Phobius"/>
    </source>
</evidence>
<reference evidence="2 3" key="1">
    <citation type="submission" date="2019-03" db="EMBL/GenBank/DDBJ databases">
        <title>Genomic Encyclopedia of Type Strains, Phase IV (KMG-IV): sequencing the most valuable type-strain genomes for metagenomic binning, comparative biology and taxonomic classification.</title>
        <authorList>
            <person name="Goeker M."/>
        </authorList>
    </citation>
    <scope>NUCLEOTIDE SEQUENCE [LARGE SCALE GENOMIC DNA]</scope>
    <source>
        <strain evidence="2 3">DSM 26752</strain>
    </source>
</reference>
<proteinExistence type="predicted"/>
<dbReference type="AlphaFoldDB" id="A0A4R3KYM3"/>
<protein>
    <submittedName>
        <fullName evidence="2">Uncharacterized protein</fullName>
    </submittedName>
</protein>
<comment type="caution">
    <text evidence="2">The sequence shown here is derived from an EMBL/GenBank/DDBJ whole genome shotgun (WGS) entry which is preliminary data.</text>
</comment>
<name>A0A4R3KYM3_9FIRM</name>
<feature type="transmembrane region" description="Helical" evidence="1">
    <location>
        <begin position="6"/>
        <end position="28"/>
    </location>
</feature>
<feature type="transmembrane region" description="Helical" evidence="1">
    <location>
        <begin position="59"/>
        <end position="81"/>
    </location>
</feature>
<dbReference type="EMBL" id="SMAE01000004">
    <property type="protein sequence ID" value="TCS90628.1"/>
    <property type="molecule type" value="Genomic_DNA"/>
</dbReference>
<keyword evidence="1" id="KW-0812">Transmembrane</keyword>
<keyword evidence="1" id="KW-0472">Membrane</keyword>
<evidence type="ECO:0000313" key="3">
    <source>
        <dbReference type="Proteomes" id="UP000294567"/>
    </source>
</evidence>
<keyword evidence="1" id="KW-1133">Transmembrane helix</keyword>
<organism evidence="2 3">
    <name type="scientific">Keratinibaculum paraultunense</name>
    <dbReference type="NCBI Taxonomy" id="1278232"/>
    <lineage>
        <taxon>Bacteria</taxon>
        <taxon>Bacillati</taxon>
        <taxon>Bacillota</taxon>
        <taxon>Tissierellia</taxon>
        <taxon>Tissierellales</taxon>
        <taxon>Tepidimicrobiaceae</taxon>
        <taxon>Keratinibaculum</taxon>
    </lineage>
</organism>
<evidence type="ECO:0000313" key="2">
    <source>
        <dbReference type="EMBL" id="TCS90628.1"/>
    </source>
</evidence>
<gene>
    <name evidence="2" type="ORF">EDD65_104171</name>
</gene>